<dbReference type="InterPro" id="IPR005119">
    <property type="entry name" value="LysR_subst-bd"/>
</dbReference>
<keyword evidence="7" id="KW-1185">Reference proteome</keyword>
<comment type="similarity">
    <text evidence="1">Belongs to the LysR transcriptional regulatory family.</text>
</comment>
<keyword evidence="4" id="KW-0804">Transcription</keyword>
<dbReference type="Pfam" id="PF00126">
    <property type="entry name" value="HTH_1"/>
    <property type="match status" value="1"/>
</dbReference>
<accession>A0A9X2LK57</accession>
<dbReference type="PANTHER" id="PTHR30346:SF0">
    <property type="entry name" value="HCA OPERON TRANSCRIPTIONAL ACTIVATOR HCAR"/>
    <property type="match status" value="1"/>
</dbReference>
<gene>
    <name evidence="6" type="ORF">NQU55_22075</name>
</gene>
<dbReference type="GO" id="GO:0032993">
    <property type="term" value="C:protein-DNA complex"/>
    <property type="evidence" value="ECO:0007669"/>
    <property type="project" value="TreeGrafter"/>
</dbReference>
<dbReference type="GO" id="GO:0003700">
    <property type="term" value="F:DNA-binding transcription factor activity"/>
    <property type="evidence" value="ECO:0007669"/>
    <property type="project" value="InterPro"/>
</dbReference>
<protein>
    <submittedName>
        <fullName evidence="6">LysR family transcriptional regulator</fullName>
    </submittedName>
</protein>
<keyword evidence="2" id="KW-0805">Transcription regulation</keyword>
<evidence type="ECO:0000256" key="3">
    <source>
        <dbReference type="ARBA" id="ARBA00023125"/>
    </source>
</evidence>
<dbReference type="Pfam" id="PF03466">
    <property type="entry name" value="LysR_substrate"/>
    <property type="match status" value="1"/>
</dbReference>
<sequence length="296" mass="32576">MREQVRPAVGNTDVDLSQFRCFIAVVEAGSFTGAAQRLHVTQPTVSRAVQRLETALNARLLNRSTRHLSLTPEGRTFHADLREAYVQLDRAISRLHSSSVLRIGFCWLLPEQFSRFVTRFAKEAGVDFEFVRDDTATAGLHSGHTNVALLRRIPRDLPVAALPLWEETRVAAVARNSPLARRDHVDWAELADWPLVRNTVSGTTSPDLWPPRHRPEVGAVCSNHDEWLEAVAAGRGIGTVPELAARRNSHPSVVYVPVRNAPAVQVSLALPERGAHPLAEQLAAAAGREFSAALAR</sequence>
<dbReference type="InterPro" id="IPR000847">
    <property type="entry name" value="LysR_HTH_N"/>
</dbReference>
<reference evidence="6" key="1">
    <citation type="submission" date="2022-06" db="EMBL/GenBank/DDBJ databases">
        <title>WGS of actinobacteria.</title>
        <authorList>
            <person name="Thawai C."/>
        </authorList>
    </citation>
    <scope>NUCLEOTIDE SEQUENCE</scope>
    <source>
        <strain evidence="6">AA8</strain>
    </source>
</reference>
<comment type="caution">
    <text evidence="6">The sequence shown here is derived from an EMBL/GenBank/DDBJ whole genome shotgun (WGS) entry which is preliminary data.</text>
</comment>
<feature type="domain" description="HTH lysR-type" evidence="5">
    <location>
        <begin position="14"/>
        <end position="71"/>
    </location>
</feature>
<dbReference type="SUPFAM" id="SSF46785">
    <property type="entry name" value="Winged helix' DNA-binding domain"/>
    <property type="match status" value="1"/>
</dbReference>
<proteinExistence type="inferred from homology"/>
<dbReference type="AlphaFoldDB" id="A0A9X2LK57"/>
<dbReference type="SUPFAM" id="SSF53850">
    <property type="entry name" value="Periplasmic binding protein-like II"/>
    <property type="match status" value="1"/>
</dbReference>
<dbReference type="PROSITE" id="PS50931">
    <property type="entry name" value="HTH_LYSR"/>
    <property type="match status" value="1"/>
</dbReference>
<organism evidence="6 7">
    <name type="scientific">Streptomyces telluris</name>
    <dbReference type="NCBI Taxonomy" id="2720021"/>
    <lineage>
        <taxon>Bacteria</taxon>
        <taxon>Bacillati</taxon>
        <taxon>Actinomycetota</taxon>
        <taxon>Actinomycetes</taxon>
        <taxon>Kitasatosporales</taxon>
        <taxon>Streptomycetaceae</taxon>
        <taxon>Streptomyces</taxon>
    </lineage>
</organism>
<dbReference type="GO" id="GO:0003677">
    <property type="term" value="F:DNA binding"/>
    <property type="evidence" value="ECO:0007669"/>
    <property type="project" value="UniProtKB-KW"/>
</dbReference>
<dbReference type="Proteomes" id="UP001142374">
    <property type="component" value="Unassembled WGS sequence"/>
</dbReference>
<dbReference type="PANTHER" id="PTHR30346">
    <property type="entry name" value="TRANSCRIPTIONAL DUAL REGULATOR HCAR-RELATED"/>
    <property type="match status" value="1"/>
</dbReference>
<evidence type="ECO:0000256" key="4">
    <source>
        <dbReference type="ARBA" id="ARBA00023163"/>
    </source>
</evidence>
<evidence type="ECO:0000313" key="7">
    <source>
        <dbReference type="Proteomes" id="UP001142374"/>
    </source>
</evidence>
<keyword evidence="3" id="KW-0238">DNA-binding</keyword>
<dbReference type="Gene3D" id="1.10.10.10">
    <property type="entry name" value="Winged helix-like DNA-binding domain superfamily/Winged helix DNA-binding domain"/>
    <property type="match status" value="1"/>
</dbReference>
<evidence type="ECO:0000313" key="6">
    <source>
        <dbReference type="EMBL" id="MCQ8772436.1"/>
    </source>
</evidence>
<dbReference type="EMBL" id="JANIID010000021">
    <property type="protein sequence ID" value="MCQ8772436.1"/>
    <property type="molecule type" value="Genomic_DNA"/>
</dbReference>
<dbReference type="InterPro" id="IPR036390">
    <property type="entry name" value="WH_DNA-bd_sf"/>
</dbReference>
<evidence type="ECO:0000259" key="5">
    <source>
        <dbReference type="PROSITE" id="PS50931"/>
    </source>
</evidence>
<evidence type="ECO:0000256" key="1">
    <source>
        <dbReference type="ARBA" id="ARBA00009437"/>
    </source>
</evidence>
<evidence type="ECO:0000256" key="2">
    <source>
        <dbReference type="ARBA" id="ARBA00023015"/>
    </source>
</evidence>
<dbReference type="InterPro" id="IPR036388">
    <property type="entry name" value="WH-like_DNA-bd_sf"/>
</dbReference>
<dbReference type="RefSeq" id="WP_168095266.1">
    <property type="nucleotide sequence ID" value="NZ_JAATER010000383.1"/>
</dbReference>
<name>A0A9X2LK57_9ACTN</name>
<dbReference type="FunFam" id="1.10.10.10:FF:000001">
    <property type="entry name" value="LysR family transcriptional regulator"/>
    <property type="match status" value="1"/>
</dbReference>
<dbReference type="Gene3D" id="3.40.190.10">
    <property type="entry name" value="Periplasmic binding protein-like II"/>
    <property type="match status" value="2"/>
</dbReference>
<dbReference type="PRINTS" id="PR00039">
    <property type="entry name" value="HTHLYSR"/>
</dbReference>